<accession>A0A0C5WHU0</accession>
<dbReference type="EMBL" id="CP007202">
    <property type="protein sequence ID" value="AJR04724.1"/>
    <property type="molecule type" value="Genomic_DNA"/>
</dbReference>
<dbReference type="RefSeq" id="WP_044637285.1">
    <property type="nucleotide sequence ID" value="NZ_CP007202.1"/>
</dbReference>
<dbReference type="Gene3D" id="2.60.40.2030">
    <property type="match status" value="1"/>
</dbReference>
<name>A0A0C5WHU0_9FLAO</name>
<reference evidence="3 4" key="1">
    <citation type="submission" date="2014-02" db="EMBL/GenBank/DDBJ databases">
        <authorList>
            <person name="Young C.-C."/>
            <person name="Hameed A."/>
            <person name="Huang H.-C."/>
            <person name="Shahina M."/>
        </authorList>
    </citation>
    <scope>NUCLEOTIDE SEQUENCE [LARGE SCALE GENOMIC DNA]</scope>
    <source>
        <strain evidence="3 4">CC-SAMT-1</strain>
    </source>
</reference>
<dbReference type="InterPro" id="IPR058515">
    <property type="entry name" value="DUF8202"/>
</dbReference>
<keyword evidence="1" id="KW-0472">Membrane</keyword>
<evidence type="ECO:0000259" key="2">
    <source>
        <dbReference type="Pfam" id="PF26628"/>
    </source>
</evidence>
<evidence type="ECO:0000256" key="1">
    <source>
        <dbReference type="SAM" id="Phobius"/>
    </source>
</evidence>
<dbReference type="Pfam" id="PF26628">
    <property type="entry name" value="DUF8202"/>
    <property type="match status" value="1"/>
</dbReference>
<organism evidence="3 4">
    <name type="scientific">Siansivirga zeaxanthinifaciens CC-SAMT-1</name>
    <dbReference type="NCBI Taxonomy" id="1454006"/>
    <lineage>
        <taxon>Bacteria</taxon>
        <taxon>Pseudomonadati</taxon>
        <taxon>Bacteroidota</taxon>
        <taxon>Flavobacteriia</taxon>
        <taxon>Flavobacteriales</taxon>
        <taxon>Flavobacteriaceae</taxon>
        <taxon>Siansivirga</taxon>
    </lineage>
</organism>
<evidence type="ECO:0000313" key="4">
    <source>
        <dbReference type="Proteomes" id="UP000032229"/>
    </source>
</evidence>
<feature type="transmembrane region" description="Helical" evidence="1">
    <location>
        <begin position="7"/>
        <end position="29"/>
    </location>
</feature>
<keyword evidence="1" id="KW-0812">Transmembrane</keyword>
<dbReference type="PATRIC" id="fig|1454006.5.peg.388"/>
<keyword evidence="1" id="KW-1133">Transmembrane helix</keyword>
<dbReference type="STRING" id="1454006.AW14_02055"/>
<protein>
    <recommendedName>
        <fullName evidence="2">DUF8202 domain-containing protein</fullName>
    </recommendedName>
</protein>
<gene>
    <name evidence="3" type="ORF">AW14_02055</name>
</gene>
<keyword evidence="4" id="KW-1185">Reference proteome</keyword>
<sequence length="630" mass="68412">MKRKLRLTFPIQISLLIIFFFNGFVSIYAQIFNKARIIILKGLILFVLALFVQRVDGQNRVILNTSFETGFLQNFSQYKILASQGSSTPEVDGWYSNHPVFNGIQTPIEVWRSGFNGVNAQDGNYFVELNVLQPTRLYQIIYLVNGETIQWSLHHRKTPSLSATQQVEVNLYDQTGTSKLYVIGSHTATSSSSWDAASGSYVFTGPTGIYQLGFESAQPSSGDIGNLLDNISIEIKPLVEFIESSNRIVESNGSYRPNFQVNGKVNNVSSITFSVVGGNAVEGVDYTFPNKTITINPGIYSKSNAIPIGLTLINNSADTGERTLTLRISSVTGELANLDSDGNGYKGDLTITIVDDDLGFSLPNLWFKANQGVTPGATFTWANQGILAFDATQASASSQPTLVTSGANQINFNPSLSFDGTSDWLETATISDVIGTSGGSEQSTQFAVYRRTNTSQDNNNPVYQFGNADVQGETRIMLGNANGMYHQRMQRYKGTLSAGEVALIDMTAVSSASSQTLSYQKNGDGSAVSSFGSYGNEQINRSFKIGGRTNKDFAAVDIAEILVFPTTLSSADRNKIQSYLALKYGISLGDNTSAVAYTSSNGTTLWPANATYKYDIFGIGKDDGSRLNQT</sequence>
<dbReference type="KEGG" id="sze:AW14_02055"/>
<feature type="domain" description="DUF8202" evidence="2">
    <location>
        <begin position="572"/>
        <end position="629"/>
    </location>
</feature>
<evidence type="ECO:0000313" key="3">
    <source>
        <dbReference type="EMBL" id="AJR04724.1"/>
    </source>
</evidence>
<dbReference type="InterPro" id="IPR038081">
    <property type="entry name" value="CalX-like_sf"/>
</dbReference>
<dbReference type="HOGENOM" id="CLU_434053_0_0_10"/>
<dbReference type="SUPFAM" id="SSF141072">
    <property type="entry name" value="CalX-like"/>
    <property type="match status" value="1"/>
</dbReference>
<dbReference type="Proteomes" id="UP000032229">
    <property type="component" value="Chromosome"/>
</dbReference>
<dbReference type="AlphaFoldDB" id="A0A0C5WHU0"/>
<dbReference type="OrthoDB" id="919278at2"/>
<proteinExistence type="predicted"/>